<dbReference type="EC" id="2.5.1.75" evidence="10"/>
<comment type="caution">
    <text evidence="10">Lacks conserved residue(s) required for the propagation of feature annotation.</text>
</comment>
<dbReference type="GO" id="GO:0005524">
    <property type="term" value="F:ATP binding"/>
    <property type="evidence" value="ECO:0007669"/>
    <property type="project" value="UniProtKB-UniRule"/>
</dbReference>
<proteinExistence type="inferred from homology"/>
<evidence type="ECO:0000256" key="7">
    <source>
        <dbReference type="ARBA" id="ARBA00022840"/>
    </source>
</evidence>
<dbReference type="Proteomes" id="UP000886005">
    <property type="component" value="Unassembled WGS sequence"/>
</dbReference>
<keyword evidence="6 10" id="KW-0547">Nucleotide-binding</keyword>
<evidence type="ECO:0000313" key="14">
    <source>
        <dbReference type="EMBL" id="HED10771.1"/>
    </source>
</evidence>
<dbReference type="GO" id="GO:0052381">
    <property type="term" value="F:tRNA dimethylallyltransferase activity"/>
    <property type="evidence" value="ECO:0007669"/>
    <property type="project" value="UniProtKB-UniRule"/>
</dbReference>
<keyword evidence="7 10" id="KW-0067">ATP-binding</keyword>
<feature type="region of interest" description="Interaction with substrate tRNA" evidence="10">
    <location>
        <begin position="34"/>
        <end position="37"/>
    </location>
</feature>
<evidence type="ECO:0000256" key="9">
    <source>
        <dbReference type="ARBA" id="ARBA00049563"/>
    </source>
</evidence>
<evidence type="ECO:0000256" key="3">
    <source>
        <dbReference type="ARBA" id="ARBA00005842"/>
    </source>
</evidence>
<comment type="catalytic activity">
    <reaction evidence="9 10 11">
        <text>adenosine(37) in tRNA + dimethylallyl diphosphate = N(6)-dimethylallyladenosine(37) in tRNA + diphosphate</text>
        <dbReference type="Rhea" id="RHEA:26482"/>
        <dbReference type="Rhea" id="RHEA-COMP:10162"/>
        <dbReference type="Rhea" id="RHEA-COMP:10375"/>
        <dbReference type="ChEBI" id="CHEBI:33019"/>
        <dbReference type="ChEBI" id="CHEBI:57623"/>
        <dbReference type="ChEBI" id="CHEBI:74411"/>
        <dbReference type="ChEBI" id="CHEBI:74415"/>
        <dbReference type="EC" id="2.5.1.75"/>
    </reaction>
</comment>
<feature type="site" description="Interaction with substrate tRNA" evidence="10">
    <location>
        <position position="100"/>
    </location>
</feature>
<evidence type="ECO:0000256" key="4">
    <source>
        <dbReference type="ARBA" id="ARBA00022679"/>
    </source>
</evidence>
<evidence type="ECO:0000256" key="2">
    <source>
        <dbReference type="ARBA" id="ARBA00003213"/>
    </source>
</evidence>
<dbReference type="GO" id="GO:0006400">
    <property type="term" value="P:tRNA modification"/>
    <property type="evidence" value="ECO:0007669"/>
    <property type="project" value="TreeGrafter"/>
</dbReference>
<dbReference type="InterPro" id="IPR018022">
    <property type="entry name" value="IPT"/>
</dbReference>
<evidence type="ECO:0000256" key="13">
    <source>
        <dbReference type="RuleBase" id="RU003785"/>
    </source>
</evidence>
<accession>A0A7V1PVA9</accession>
<dbReference type="PANTHER" id="PTHR11088:SF60">
    <property type="entry name" value="TRNA DIMETHYLALLYLTRANSFERASE"/>
    <property type="match status" value="1"/>
</dbReference>
<reference evidence="14" key="1">
    <citation type="journal article" date="2020" name="mSystems">
        <title>Genome- and Community-Level Interaction Insights into Carbon Utilization and Element Cycling Functions of Hydrothermarchaeota in Hydrothermal Sediment.</title>
        <authorList>
            <person name="Zhou Z."/>
            <person name="Liu Y."/>
            <person name="Xu W."/>
            <person name="Pan J."/>
            <person name="Luo Z.H."/>
            <person name="Li M."/>
        </authorList>
    </citation>
    <scope>NUCLEOTIDE SEQUENCE [LARGE SCALE GENOMIC DNA]</scope>
    <source>
        <strain evidence="14">HyVt-456</strain>
    </source>
</reference>
<dbReference type="FunFam" id="1.10.20.140:FF:000001">
    <property type="entry name" value="tRNA dimethylallyltransferase"/>
    <property type="match status" value="1"/>
</dbReference>
<feature type="binding site" evidence="10">
    <location>
        <begin position="9"/>
        <end position="16"/>
    </location>
    <ligand>
        <name>ATP</name>
        <dbReference type="ChEBI" id="CHEBI:30616"/>
    </ligand>
</feature>
<name>A0A7V1PVA9_CALAY</name>
<comment type="similarity">
    <text evidence="3 10 13">Belongs to the IPP transferase family.</text>
</comment>
<dbReference type="Gene3D" id="1.10.20.140">
    <property type="match status" value="1"/>
</dbReference>
<dbReference type="HAMAP" id="MF_00185">
    <property type="entry name" value="IPP_trans"/>
    <property type="match status" value="1"/>
</dbReference>
<keyword evidence="4 10" id="KW-0808">Transferase</keyword>
<comment type="caution">
    <text evidence="14">The sequence shown here is derived from an EMBL/GenBank/DDBJ whole genome shotgun (WGS) entry which is preliminary data.</text>
</comment>
<evidence type="ECO:0000256" key="6">
    <source>
        <dbReference type="ARBA" id="ARBA00022741"/>
    </source>
</evidence>
<dbReference type="Pfam" id="PF01715">
    <property type="entry name" value="IPPT"/>
    <property type="match status" value="1"/>
</dbReference>
<keyword evidence="8 10" id="KW-0460">Magnesium</keyword>
<dbReference type="InterPro" id="IPR027417">
    <property type="entry name" value="P-loop_NTPase"/>
</dbReference>
<organism evidence="14">
    <name type="scientific">Caldithrix abyssi</name>
    <dbReference type="NCBI Taxonomy" id="187145"/>
    <lineage>
        <taxon>Bacteria</taxon>
        <taxon>Pseudomonadati</taxon>
        <taxon>Calditrichota</taxon>
        <taxon>Calditrichia</taxon>
        <taxon>Calditrichales</taxon>
        <taxon>Calditrichaceae</taxon>
        <taxon>Caldithrix</taxon>
    </lineage>
</organism>
<gene>
    <name evidence="10 14" type="primary">miaA</name>
    <name evidence="14" type="ORF">ENJ10_08785</name>
</gene>
<keyword evidence="5 10" id="KW-0819">tRNA processing</keyword>
<evidence type="ECO:0000256" key="11">
    <source>
        <dbReference type="RuleBase" id="RU003783"/>
    </source>
</evidence>
<comment type="subunit">
    <text evidence="10">Monomer.</text>
</comment>
<comment type="cofactor">
    <cofactor evidence="1 10">
        <name>Mg(2+)</name>
        <dbReference type="ChEBI" id="CHEBI:18420"/>
    </cofactor>
</comment>
<comment type="function">
    <text evidence="2 10 12">Catalyzes the transfer of a dimethylallyl group onto the adenine at position 37 in tRNAs that read codons beginning with uridine, leading to the formation of N6-(dimethylallyl)adenosine (i(6)A).</text>
</comment>
<evidence type="ECO:0000256" key="5">
    <source>
        <dbReference type="ARBA" id="ARBA00022694"/>
    </source>
</evidence>
<feature type="site" description="Interaction with substrate tRNA" evidence="10">
    <location>
        <position position="122"/>
    </location>
</feature>
<dbReference type="NCBIfam" id="TIGR00174">
    <property type="entry name" value="miaA"/>
    <property type="match status" value="1"/>
</dbReference>
<dbReference type="PANTHER" id="PTHR11088">
    <property type="entry name" value="TRNA DIMETHYLALLYLTRANSFERASE"/>
    <property type="match status" value="1"/>
</dbReference>
<evidence type="ECO:0000256" key="10">
    <source>
        <dbReference type="HAMAP-Rule" id="MF_00185"/>
    </source>
</evidence>
<dbReference type="Gene3D" id="3.40.50.300">
    <property type="entry name" value="P-loop containing nucleotide triphosphate hydrolases"/>
    <property type="match status" value="1"/>
</dbReference>
<feature type="binding site" evidence="10">
    <location>
        <begin position="11"/>
        <end position="16"/>
    </location>
    <ligand>
        <name>substrate</name>
    </ligand>
</feature>
<dbReference type="SUPFAM" id="SSF52540">
    <property type="entry name" value="P-loop containing nucleoside triphosphate hydrolases"/>
    <property type="match status" value="2"/>
</dbReference>
<evidence type="ECO:0000256" key="1">
    <source>
        <dbReference type="ARBA" id="ARBA00001946"/>
    </source>
</evidence>
<dbReference type="EMBL" id="DRLD01000243">
    <property type="protein sequence ID" value="HED10771.1"/>
    <property type="molecule type" value="Genomic_DNA"/>
</dbReference>
<dbReference type="InterPro" id="IPR039657">
    <property type="entry name" value="Dimethylallyltransferase"/>
</dbReference>
<evidence type="ECO:0000256" key="12">
    <source>
        <dbReference type="RuleBase" id="RU003784"/>
    </source>
</evidence>
<protein>
    <recommendedName>
        <fullName evidence="10">tRNA dimethylallyltransferase</fullName>
        <ecNumber evidence="10">2.5.1.75</ecNumber>
    </recommendedName>
    <alternativeName>
        <fullName evidence="10">Dimethylallyl diphosphate:tRNA dimethylallyltransferase</fullName>
        <shortName evidence="10">DMAPP:tRNA dimethylallyltransferase</shortName>
        <shortName evidence="10">DMATase</shortName>
    </alternativeName>
    <alternativeName>
        <fullName evidence="10">Isopentenyl-diphosphate:tRNA isopentenyltransferase</fullName>
        <shortName evidence="10">IPP transferase</shortName>
        <shortName evidence="10">IPPT</shortName>
        <shortName evidence="10">IPTase</shortName>
    </alternativeName>
</protein>
<evidence type="ECO:0000256" key="8">
    <source>
        <dbReference type="ARBA" id="ARBA00022842"/>
    </source>
</evidence>
<sequence length="304" mass="34033">MVPVIILSGPTAVGKTELALQLAIRLGGEIISADSRQLYRGLDIGTAKPSAAERAEVPHHFIDLLEPDQPFNAGLFQKQARALITGLLEKGKAVIVCGGTGLYIRALLQGMIPLDTDMSEERGQLAAELQTRGVEALYHELERVDPLSAKRIEPADARRITRALEVFRATGKTFSYWLSQPQTPAPFSYKYFALNRPREELYDRINRRVDKMLATGLVEEVKALVARGFATENALNTVGYKEVMAYLKEELSYEEMAERIKRNTRRYAKRQMTWLRKEPDIIWLEADGDDPAGEILRHAGPASP</sequence>
<dbReference type="AlphaFoldDB" id="A0A7V1PVA9"/>